<dbReference type="RefSeq" id="XP_010772127.1">
    <property type="nucleotide sequence ID" value="XM_010773825.1"/>
</dbReference>
<comment type="subunit">
    <text evidence="1">Heterooligomeric complex.</text>
</comment>
<reference evidence="5" key="1">
    <citation type="submission" date="2025-08" db="UniProtKB">
        <authorList>
            <consortium name="RefSeq"/>
        </authorList>
    </citation>
    <scope>IDENTIFICATION</scope>
    <source>
        <tissue evidence="5">Muscle</tissue>
    </source>
</reference>
<dbReference type="GO" id="GO:0005768">
    <property type="term" value="C:endosome"/>
    <property type="evidence" value="ECO:0007669"/>
    <property type="project" value="UniProtKB-SubCell"/>
</dbReference>
<evidence type="ECO:0000256" key="2">
    <source>
        <dbReference type="SAM" id="Coils"/>
    </source>
</evidence>
<gene>
    <name evidence="5" type="primary">LOC104947743</name>
</gene>
<evidence type="ECO:0000259" key="3">
    <source>
        <dbReference type="Pfam" id="PF00078"/>
    </source>
</evidence>
<dbReference type="AlphaFoldDB" id="A0A6I9N6F7"/>
<name>A0A6I9N6F7_9TELE</name>
<protein>
    <recommendedName>
        <fullName evidence="1">Flotillin</fullName>
    </recommendedName>
</protein>
<dbReference type="GO" id="GO:0072659">
    <property type="term" value="P:protein localization to plasma membrane"/>
    <property type="evidence" value="ECO:0007669"/>
    <property type="project" value="TreeGrafter"/>
</dbReference>
<organism evidence="4 5">
    <name type="scientific">Notothenia coriiceps</name>
    <name type="common">black rockcod</name>
    <dbReference type="NCBI Taxonomy" id="8208"/>
    <lineage>
        <taxon>Eukaryota</taxon>
        <taxon>Metazoa</taxon>
        <taxon>Chordata</taxon>
        <taxon>Craniata</taxon>
        <taxon>Vertebrata</taxon>
        <taxon>Euteleostomi</taxon>
        <taxon>Actinopterygii</taxon>
        <taxon>Neopterygii</taxon>
        <taxon>Teleostei</taxon>
        <taxon>Neoteleostei</taxon>
        <taxon>Acanthomorphata</taxon>
        <taxon>Eupercaria</taxon>
        <taxon>Perciformes</taxon>
        <taxon>Notothenioidei</taxon>
        <taxon>Nototheniidae</taxon>
        <taxon>Notothenia</taxon>
    </lineage>
</organism>
<comment type="similarity">
    <text evidence="1">Belongs to the band 7/mec-2 family. Flotillin subfamily.</text>
</comment>
<dbReference type="GO" id="GO:0002020">
    <property type="term" value="F:protease binding"/>
    <property type="evidence" value="ECO:0007669"/>
    <property type="project" value="TreeGrafter"/>
</dbReference>
<dbReference type="InterPro" id="IPR027705">
    <property type="entry name" value="Flotillin_fam"/>
</dbReference>
<feature type="domain" description="Reverse transcriptase" evidence="3">
    <location>
        <begin position="4"/>
        <end position="164"/>
    </location>
</feature>
<comment type="subcellular location">
    <subcellularLocation>
        <location evidence="1">Membrane</location>
    </subcellularLocation>
    <subcellularLocation>
        <location evidence="1">Endosome</location>
    </subcellularLocation>
</comment>
<keyword evidence="2" id="KW-0175">Coiled coil</keyword>
<dbReference type="GO" id="GO:0045661">
    <property type="term" value="P:regulation of myoblast differentiation"/>
    <property type="evidence" value="ECO:0007669"/>
    <property type="project" value="TreeGrafter"/>
</dbReference>
<evidence type="ECO:0000313" key="5">
    <source>
        <dbReference type="RefSeq" id="XP_010772127.1"/>
    </source>
</evidence>
<keyword evidence="1" id="KW-0472">Membrane</keyword>
<dbReference type="GO" id="GO:0016600">
    <property type="term" value="C:flotillin complex"/>
    <property type="evidence" value="ECO:0007669"/>
    <property type="project" value="TreeGrafter"/>
</dbReference>
<evidence type="ECO:0000256" key="1">
    <source>
        <dbReference type="RuleBase" id="RU366054"/>
    </source>
</evidence>
<dbReference type="Pfam" id="PF00078">
    <property type="entry name" value="RVT_1"/>
    <property type="match status" value="1"/>
</dbReference>
<dbReference type="PANTHER" id="PTHR13806">
    <property type="entry name" value="FLOTILLIN-RELATED"/>
    <property type="match status" value="1"/>
</dbReference>
<accession>A0A6I9N6F7</accession>
<dbReference type="OrthoDB" id="8929758at2759"/>
<dbReference type="KEGG" id="ncc:104947743"/>
<dbReference type="GeneID" id="104947743"/>
<dbReference type="InterPro" id="IPR000477">
    <property type="entry name" value="RT_dom"/>
</dbReference>
<sequence length="771" mass="86718">MLKALEEIHLPQPFVNIVSNVYQGSFLQVICGQQLTEPIALKVGIKTGSPWSAVNFILALNQSMKWIYQCAPLHVKSPNPVQGYADNVQVSSRQEDVIINILARTDEFLQWSGLEVKQANCAVLHERRSGGNRWYKAKPPSFLVMGQPIKVYSRNETYPYLGHRFNIAGEWGEQVEELTTEFLHRLHLIDLSPLPVLMKFQAVREVALAKIQHLFANVHIPLKALKEMTNKTVQLDRKWVGLNTHSTRGIIFLPGGEGGLGVPNVEWTYIATRLAHLIHMLNNDDVTVREMARASVLLDLQRRKIPLASADQNNFLGFRRKDSGKLDSQAKGFGVWSDWPDLNDLRNRTGVQLKWTRLNTQTEVPVSDELITDPSVVVKADITTPQEETVELHRDSARRVLLSMKQSEIRQRWCGLRLQGKLACLGFADHSVSHSVFKNAAVGEDALTFTIKARLQLLPTKYNLSTWEVLILEVGCAFDLYMDQAFQDKYIKYQPLLDDVYDKLDYLSSLGKTQTAAVQRDADIGVAEAERDAGIREAECKREMMDVKFQADTKMADSKRELELNKASFNQEVNTKKAEAQLAYELQAAKEQQKIRLEEIEIQVVQRKKQITIGEREIERTEKELIATVKRPAEAEAYRMQQIAEGHKTKAVLLAQAQAERIRRIGEAEACSIEAVGKAEAERMRLKAEAYQLYGEAAKTALVLEALPMIAAKVAAPLARTNEIVILSGESSRMTGEVTRLLAELPMSVNALTGVDLLKIPLLQKMTGALN</sequence>
<dbReference type="Proteomes" id="UP000504611">
    <property type="component" value="Unplaced"/>
</dbReference>
<feature type="coiled-coil region" evidence="2">
    <location>
        <begin position="559"/>
        <end position="610"/>
    </location>
</feature>
<proteinExistence type="inferred from homology"/>
<keyword evidence="4" id="KW-1185">Reference proteome</keyword>
<dbReference type="PANTHER" id="PTHR13806:SF46">
    <property type="entry name" value="FLOTILLIN-1-RELATED"/>
    <property type="match status" value="1"/>
</dbReference>
<evidence type="ECO:0000313" key="4">
    <source>
        <dbReference type="Proteomes" id="UP000504611"/>
    </source>
</evidence>